<feature type="compositionally biased region" description="Basic and acidic residues" evidence="8">
    <location>
        <begin position="286"/>
        <end position="327"/>
    </location>
</feature>
<evidence type="ECO:0000256" key="6">
    <source>
        <dbReference type="ARBA" id="ARBA00023180"/>
    </source>
</evidence>
<evidence type="ECO:0000256" key="2">
    <source>
        <dbReference type="ARBA" id="ARBA00022443"/>
    </source>
</evidence>
<feature type="region of interest" description="Disordered" evidence="8">
    <location>
        <begin position="522"/>
        <end position="543"/>
    </location>
</feature>
<keyword evidence="5" id="KW-0175">Coiled coil</keyword>
<dbReference type="GO" id="GO:0005789">
    <property type="term" value="C:endoplasmic reticulum membrane"/>
    <property type="evidence" value="ECO:0007669"/>
    <property type="project" value="UniProtKB-SubCell"/>
</dbReference>
<dbReference type="PANTHER" id="PTHR23158:SF33">
    <property type="entry name" value="TRANSPORT AND GOLGI ORGANIZATION PROTEIN 1"/>
    <property type="match status" value="1"/>
</dbReference>
<dbReference type="SUPFAM" id="SSF50044">
    <property type="entry name" value="SH3-domain"/>
    <property type="match status" value="1"/>
</dbReference>
<dbReference type="GO" id="GO:0070971">
    <property type="term" value="C:endoplasmic reticulum exit site"/>
    <property type="evidence" value="ECO:0007669"/>
    <property type="project" value="TreeGrafter"/>
</dbReference>
<feature type="region of interest" description="Disordered" evidence="8">
    <location>
        <begin position="121"/>
        <end position="169"/>
    </location>
</feature>
<organism evidence="11 12">
    <name type="scientific">Branchiostoma belcheri</name>
    <name type="common">Amphioxus</name>
    <dbReference type="NCBI Taxonomy" id="7741"/>
    <lineage>
        <taxon>Eukaryota</taxon>
        <taxon>Metazoa</taxon>
        <taxon>Chordata</taxon>
        <taxon>Cephalochordata</taxon>
        <taxon>Leptocardii</taxon>
        <taxon>Amphioxiformes</taxon>
        <taxon>Branchiostomatidae</taxon>
        <taxon>Branchiostoma</taxon>
    </lineage>
</organism>
<feature type="compositionally biased region" description="Basic and acidic residues" evidence="8">
    <location>
        <begin position="129"/>
        <end position="141"/>
    </location>
</feature>
<evidence type="ECO:0000256" key="8">
    <source>
        <dbReference type="SAM" id="MobiDB-lite"/>
    </source>
</evidence>
<dbReference type="InterPro" id="IPR051500">
    <property type="entry name" value="cTAGE_MIA/OTOR"/>
</dbReference>
<keyword evidence="6" id="KW-0325">Glycoprotein</keyword>
<reference evidence="12" key="1">
    <citation type="submission" date="2025-08" db="UniProtKB">
        <authorList>
            <consortium name="RefSeq"/>
        </authorList>
    </citation>
    <scope>IDENTIFICATION</scope>
    <source>
        <tissue evidence="12">Gonad</tissue>
    </source>
</reference>
<dbReference type="GO" id="GO:0006888">
    <property type="term" value="P:endoplasmic reticulum to Golgi vesicle-mediated transport"/>
    <property type="evidence" value="ECO:0007669"/>
    <property type="project" value="TreeGrafter"/>
</dbReference>
<dbReference type="InterPro" id="IPR001452">
    <property type="entry name" value="SH3_domain"/>
</dbReference>
<dbReference type="PROSITE" id="PS50002">
    <property type="entry name" value="SH3"/>
    <property type="match status" value="1"/>
</dbReference>
<dbReference type="GO" id="GO:0009306">
    <property type="term" value="P:protein secretion"/>
    <property type="evidence" value="ECO:0007669"/>
    <property type="project" value="TreeGrafter"/>
</dbReference>
<feature type="region of interest" description="Disordered" evidence="8">
    <location>
        <begin position="204"/>
        <end position="345"/>
    </location>
</feature>
<evidence type="ECO:0000313" key="11">
    <source>
        <dbReference type="Proteomes" id="UP000515135"/>
    </source>
</evidence>
<dbReference type="GeneID" id="109472253"/>
<evidence type="ECO:0000256" key="3">
    <source>
        <dbReference type="ARBA" id="ARBA00022729"/>
    </source>
</evidence>
<evidence type="ECO:0000256" key="1">
    <source>
        <dbReference type="ARBA" id="ARBA00004389"/>
    </source>
</evidence>
<evidence type="ECO:0000313" key="12">
    <source>
        <dbReference type="RefSeq" id="XP_019627459.1"/>
    </source>
</evidence>
<dbReference type="Proteomes" id="UP000515135">
    <property type="component" value="Unplaced"/>
</dbReference>
<feature type="signal peptide" evidence="9">
    <location>
        <begin position="1"/>
        <end position="23"/>
    </location>
</feature>
<dbReference type="InterPro" id="IPR036028">
    <property type="entry name" value="SH3-like_dom_sf"/>
</dbReference>
<dbReference type="PANTHER" id="PTHR23158">
    <property type="entry name" value="MELANOMA INHIBITORY ACTIVITY-RELATED"/>
    <property type="match status" value="1"/>
</dbReference>
<keyword evidence="11" id="KW-1185">Reference proteome</keyword>
<name>A0A6P4Z0H5_BRABE</name>
<gene>
    <name evidence="12" type="primary">LOC109472253</name>
</gene>
<comment type="subcellular location">
    <subcellularLocation>
        <location evidence="1">Endoplasmic reticulum membrane</location>
        <topology evidence="1">Single-pass membrane protein</topology>
    </subcellularLocation>
</comment>
<feature type="region of interest" description="Disordered" evidence="8">
    <location>
        <begin position="378"/>
        <end position="398"/>
    </location>
</feature>
<keyword evidence="2 7" id="KW-0728">SH3 domain</keyword>
<dbReference type="Gene3D" id="2.30.30.40">
    <property type="entry name" value="SH3 Domains"/>
    <property type="match status" value="1"/>
</dbReference>
<feature type="chain" id="PRO_5027863764" evidence="9">
    <location>
        <begin position="24"/>
        <end position="955"/>
    </location>
</feature>
<evidence type="ECO:0000259" key="10">
    <source>
        <dbReference type="PROSITE" id="PS50002"/>
    </source>
</evidence>
<evidence type="ECO:0000256" key="9">
    <source>
        <dbReference type="SAM" id="SignalP"/>
    </source>
</evidence>
<evidence type="ECO:0000256" key="5">
    <source>
        <dbReference type="ARBA" id="ARBA00023054"/>
    </source>
</evidence>
<accession>A0A6P4Z0H5</accession>
<feature type="compositionally biased region" description="Basic and acidic residues" evidence="8">
    <location>
        <begin position="150"/>
        <end position="159"/>
    </location>
</feature>
<keyword evidence="4" id="KW-0256">Endoplasmic reticulum</keyword>
<evidence type="ECO:0000256" key="7">
    <source>
        <dbReference type="PROSITE-ProRule" id="PRU00192"/>
    </source>
</evidence>
<proteinExistence type="predicted"/>
<protein>
    <submittedName>
        <fullName evidence="12">Uncharacterized protein LOC109472253 isoform X3</fullName>
    </submittedName>
</protein>
<keyword evidence="3 9" id="KW-0732">Signal</keyword>
<feature type="compositionally biased region" description="Basic and acidic residues" evidence="8">
    <location>
        <begin position="217"/>
        <end position="244"/>
    </location>
</feature>
<dbReference type="Pfam" id="PF07653">
    <property type="entry name" value="SH3_2"/>
    <property type="match status" value="1"/>
</dbReference>
<sequence>MAAAGRLLAILAIFLSDFAFKSADSFIPETQRCVDPSCREAISQGRARKNYRTSDPRLLSFNIHDVITVFSKEADKDGLWGGVVVGKEDKFGYFRKDAMIELNIFHTSLPHIVPTKEQLRGNVQETEDDTSHQHHPPDPPDHLSPGAQGEDPRTMEGRGDPSVQQPEVPNAEEGMVQYMGQEEEGDHGAKPIRVQWEHMDYGDPSKQIVQNGAPPHEQQHGMPRHEEGSHHEVPYHVEEGHPEQRTGGMQHEIPPSQQQHWPPGTPPEAQHGTSHQDDPSPYGIHHQYEQRDSGQPHYEHGENLNIREESSQHASTEEPGRNVEQSRSHRKKAATAFKPLTPSHPPAVTNMLPTDDTAQPACLLLTHWEQLTFMHRQTSVTPEHKHTHRPSSVTPEDKHYRHEILHTSVCTECHHSSQPSYVEVMRHAFKPSPKKLQTQQPVCSKLSLLNTLLKTDPLEETKHIVASSKLLETSHVQNLETSMGAGNCPVANQQSYTDVMTRVGLPVSTVQKHVSVEQHVPTTVPIPHPNMHSPKEAEPVVSTPKPPILKSKAAIEASPCPATQPKYLELMTMTCMTCMTHFEEDISVTQQSAAPQIEHVLGTPKMPEVSQILVQGTGGERRHTATQPSYLELMTMICLSLPSTSFQKDLSVNQQPLTVPPTSPQLSVEGSEHVMISSKLSKTSNLQKVESALGTGHCPFIRQSYAIVMTEATTSKKGVSGIQVPKAAPRTAPSTQESCSPVCVLHLLTYTCPLKEAEQMLGTSELPEGSQILEQGTKEENKHTATQPSYIELMTMMCLSLPSTSFQKDISVKQLPASRPLTVPPTSPQLSFYSAITLAPAPKDSSIPELSETNVPFEPAIAIIPGYCSPFQHSYTELMLKVVQHKFTPVTHIPPRTVPSTQLHVSYAQSHILHALTCTCPMEEKLTELGLQLKQRLKQYYLAKVILHRLATQRL</sequence>
<dbReference type="GO" id="GO:0035459">
    <property type="term" value="P:vesicle cargo loading"/>
    <property type="evidence" value="ECO:0007669"/>
    <property type="project" value="TreeGrafter"/>
</dbReference>
<evidence type="ECO:0000256" key="4">
    <source>
        <dbReference type="ARBA" id="ARBA00022824"/>
    </source>
</evidence>
<dbReference type="AlphaFoldDB" id="A0A6P4Z0H5"/>
<feature type="domain" description="SH3" evidence="10">
    <location>
        <begin position="40"/>
        <end position="104"/>
    </location>
</feature>
<dbReference type="RefSeq" id="XP_019627459.1">
    <property type="nucleotide sequence ID" value="XM_019771900.1"/>
</dbReference>